<dbReference type="InterPro" id="IPR035994">
    <property type="entry name" value="Nucleoside_phosphorylase_sf"/>
</dbReference>
<dbReference type="SUPFAM" id="SSF53167">
    <property type="entry name" value="Purine and uridine phosphorylases"/>
    <property type="match status" value="1"/>
</dbReference>
<sequence length="813" mass="91414">MNTVHAANWPRIVQTMAWYCDLNHGSAIDDTPETFFTETAWREHMMNVELHRKYSEQPTPSQPTHSQLETLSIQKQKQAPREKGSCPFCADIPEEIRKSRAPMSLDNDPRLIRHISTHIHSLSFFTFRFLDYTAVPEDEQVSDSSKVSTIQVMLKPRELLTPSERGDDLARVSLTFFDNNDKSVRSSKKDHMYIKERRYIDDDFELDEQDPFTTLRHYVPDDEQEGASWDFLPARKIEIKAVDEAFRTWTSKRLLCHFCDHIRNMDARGLMCPRCNHRFTEVITAENNTTSSQSASTPHLDNRKDVDFRTSLLGRVDWSSNFSNAGDLTVTSQDYLDPEYNPDQHSWHLEPDDESGSWESPPQADVPFTSTDEDLKNWNSRRHLTADEVPRGRDEFHIALICTLPVVYDAILLLLDQAYDDEDLDYGRAPSDPYSYATGCISGHHVVLVLGFQTTTGSLGAGLRSSFKNLKLALTVGICGGVPVIQIADPRKRDLFLGDVVISSQVLQLDFGQHVADAFQIKTDNLPVVEEARSHAIHDLLQNEFKSEVLWASFLEKSMKHLKEIQQKAVEEDYVTHYERPDPLSDIFFAPGNSHMHCNDCAACAASTGLPCGAAHSDSCEELGCDKAENVSSKGRVIARRRQYHPMEGDLRVFHGRIGTAHQVIKSGLTRDKLAAQYELMAFVPEEVASYLEVPHIVVSGVSDYSDSHRPPKAWQAFAAAAAVAVTKTLLQPCKLVDAVVNGVSDHSDSHKSKIWQSYAPATATTVAKELLQTHRLDADDLVTDSAPRSRVVSEAEFSVGKGVMVRKGDKSK</sequence>
<evidence type="ECO:0000313" key="3">
    <source>
        <dbReference type="Proteomes" id="UP000770015"/>
    </source>
</evidence>
<feature type="region of interest" description="Disordered" evidence="1">
    <location>
        <begin position="341"/>
        <end position="372"/>
    </location>
</feature>
<keyword evidence="3" id="KW-1185">Reference proteome</keyword>
<reference evidence="2" key="1">
    <citation type="journal article" date="2021" name="Nat. Commun.">
        <title>Genetic determinants of endophytism in the Arabidopsis root mycobiome.</title>
        <authorList>
            <person name="Mesny F."/>
            <person name="Miyauchi S."/>
            <person name="Thiergart T."/>
            <person name="Pickel B."/>
            <person name="Atanasova L."/>
            <person name="Karlsson M."/>
            <person name="Huettel B."/>
            <person name="Barry K.W."/>
            <person name="Haridas S."/>
            <person name="Chen C."/>
            <person name="Bauer D."/>
            <person name="Andreopoulos W."/>
            <person name="Pangilinan J."/>
            <person name="LaButti K."/>
            <person name="Riley R."/>
            <person name="Lipzen A."/>
            <person name="Clum A."/>
            <person name="Drula E."/>
            <person name="Henrissat B."/>
            <person name="Kohler A."/>
            <person name="Grigoriev I.V."/>
            <person name="Martin F.M."/>
            <person name="Hacquard S."/>
        </authorList>
    </citation>
    <scope>NUCLEOTIDE SEQUENCE</scope>
    <source>
        <strain evidence="2">MPI-SDFR-AT-0117</strain>
    </source>
</reference>
<dbReference type="EMBL" id="JAGSXJ010000012">
    <property type="protein sequence ID" value="KAH6686732.1"/>
    <property type="molecule type" value="Genomic_DNA"/>
</dbReference>
<feature type="compositionally biased region" description="Polar residues" evidence="1">
    <location>
        <begin position="56"/>
        <end position="77"/>
    </location>
</feature>
<evidence type="ECO:0000313" key="2">
    <source>
        <dbReference type="EMBL" id="KAH6686732.1"/>
    </source>
</evidence>
<dbReference type="GO" id="GO:0003824">
    <property type="term" value="F:catalytic activity"/>
    <property type="evidence" value="ECO:0007669"/>
    <property type="project" value="InterPro"/>
</dbReference>
<name>A0A9P8VBA6_9PEZI</name>
<evidence type="ECO:0000256" key="1">
    <source>
        <dbReference type="SAM" id="MobiDB-lite"/>
    </source>
</evidence>
<dbReference type="OrthoDB" id="20872at2759"/>
<evidence type="ECO:0008006" key="4">
    <source>
        <dbReference type="Google" id="ProtNLM"/>
    </source>
</evidence>
<dbReference type="AlphaFoldDB" id="A0A9P8VBA6"/>
<comment type="caution">
    <text evidence="2">The sequence shown here is derived from an EMBL/GenBank/DDBJ whole genome shotgun (WGS) entry which is preliminary data.</text>
</comment>
<dbReference type="InterPro" id="IPR053137">
    <property type="entry name" value="NLR-like"/>
</dbReference>
<gene>
    <name evidence="2" type="ORF">F5X68DRAFT_240155</name>
</gene>
<dbReference type="PANTHER" id="PTHR46082">
    <property type="entry name" value="ATP/GTP-BINDING PROTEIN-RELATED"/>
    <property type="match status" value="1"/>
</dbReference>
<organism evidence="2 3">
    <name type="scientific">Plectosphaerella plurivora</name>
    <dbReference type="NCBI Taxonomy" id="936078"/>
    <lineage>
        <taxon>Eukaryota</taxon>
        <taxon>Fungi</taxon>
        <taxon>Dikarya</taxon>
        <taxon>Ascomycota</taxon>
        <taxon>Pezizomycotina</taxon>
        <taxon>Sordariomycetes</taxon>
        <taxon>Hypocreomycetidae</taxon>
        <taxon>Glomerellales</taxon>
        <taxon>Plectosphaerellaceae</taxon>
        <taxon>Plectosphaerella</taxon>
    </lineage>
</organism>
<dbReference type="PANTHER" id="PTHR46082:SF6">
    <property type="entry name" value="AAA+ ATPASE DOMAIN-CONTAINING PROTEIN-RELATED"/>
    <property type="match status" value="1"/>
</dbReference>
<dbReference type="GO" id="GO:0009116">
    <property type="term" value="P:nucleoside metabolic process"/>
    <property type="evidence" value="ECO:0007669"/>
    <property type="project" value="InterPro"/>
</dbReference>
<protein>
    <recommendedName>
        <fullName evidence="4">Nucleoside phosphorylase domain-containing protein</fullName>
    </recommendedName>
</protein>
<dbReference type="Proteomes" id="UP000770015">
    <property type="component" value="Unassembled WGS sequence"/>
</dbReference>
<feature type="region of interest" description="Disordered" evidence="1">
    <location>
        <begin position="54"/>
        <end position="86"/>
    </location>
</feature>
<dbReference type="Gene3D" id="3.40.50.1580">
    <property type="entry name" value="Nucleoside phosphorylase domain"/>
    <property type="match status" value="2"/>
</dbReference>
<accession>A0A9P8VBA6</accession>
<proteinExistence type="predicted"/>